<dbReference type="Gene3D" id="3.40.50.1820">
    <property type="entry name" value="alpha/beta hydrolase"/>
    <property type="match status" value="1"/>
</dbReference>
<proteinExistence type="predicted"/>
<dbReference type="KEGG" id="cwo:Cwoe_5781"/>
<dbReference type="PANTHER" id="PTHR43689:SF8">
    <property type="entry name" value="ALPHA_BETA-HYDROLASES SUPERFAMILY PROTEIN"/>
    <property type="match status" value="1"/>
</dbReference>
<organism evidence="2 3">
    <name type="scientific">Conexibacter woesei (strain DSM 14684 / CCUG 47730 / CIP 108061 / JCM 11494 / NBRC 100937 / ID131577)</name>
    <dbReference type="NCBI Taxonomy" id="469383"/>
    <lineage>
        <taxon>Bacteria</taxon>
        <taxon>Bacillati</taxon>
        <taxon>Actinomycetota</taxon>
        <taxon>Thermoleophilia</taxon>
        <taxon>Solirubrobacterales</taxon>
        <taxon>Conexibacteraceae</taxon>
        <taxon>Conexibacter</taxon>
    </lineage>
</organism>
<dbReference type="Pfam" id="PF12697">
    <property type="entry name" value="Abhydrolase_6"/>
    <property type="match status" value="1"/>
</dbReference>
<accession>D3F2Q1</accession>
<feature type="domain" description="AB hydrolase-1" evidence="1">
    <location>
        <begin position="28"/>
        <end position="299"/>
    </location>
</feature>
<dbReference type="InterPro" id="IPR029058">
    <property type="entry name" value="AB_hydrolase_fold"/>
</dbReference>
<name>D3F2Q1_CONWI</name>
<keyword evidence="3" id="KW-1185">Reference proteome</keyword>
<dbReference type="RefSeq" id="WP_012937233.1">
    <property type="nucleotide sequence ID" value="NC_013739.1"/>
</dbReference>
<dbReference type="InterPro" id="IPR000073">
    <property type="entry name" value="AB_hydrolase_1"/>
</dbReference>
<reference evidence="3" key="2">
    <citation type="submission" date="2010-01" db="EMBL/GenBank/DDBJ databases">
        <title>The complete genome of Conexibacter woesei DSM 14684.</title>
        <authorList>
            <consortium name="US DOE Joint Genome Institute (JGI-PGF)"/>
            <person name="Lucas S."/>
            <person name="Copeland A."/>
            <person name="Lapidus A."/>
            <person name="Glavina del Rio T."/>
            <person name="Dalin E."/>
            <person name="Tice H."/>
            <person name="Bruce D."/>
            <person name="Goodwin L."/>
            <person name="Pitluck S."/>
            <person name="Kyrpides N."/>
            <person name="Mavromatis K."/>
            <person name="Ivanova N."/>
            <person name="Mikhailova N."/>
            <person name="Chertkov O."/>
            <person name="Brettin T."/>
            <person name="Detter J.C."/>
            <person name="Han C."/>
            <person name="Larimer F."/>
            <person name="Land M."/>
            <person name="Hauser L."/>
            <person name="Markowitz V."/>
            <person name="Cheng J.-F."/>
            <person name="Hugenholtz P."/>
            <person name="Woyke T."/>
            <person name="Wu D."/>
            <person name="Pukall R."/>
            <person name="Steenblock K."/>
            <person name="Schneider S."/>
            <person name="Klenk H.-P."/>
            <person name="Eisen J.A."/>
        </authorList>
    </citation>
    <scope>NUCLEOTIDE SEQUENCE [LARGE SCALE GENOMIC DNA]</scope>
    <source>
        <strain evidence="3">DSM 14684 / CIP 108061 / JCM 11494 / NBRC 100937 / ID131577</strain>
    </source>
</reference>
<dbReference type="STRING" id="469383.Cwoe_5781"/>
<dbReference type="EMBL" id="CP001854">
    <property type="protein sequence ID" value="ADB54182.1"/>
    <property type="molecule type" value="Genomic_DNA"/>
</dbReference>
<dbReference type="Proteomes" id="UP000008229">
    <property type="component" value="Chromosome"/>
</dbReference>
<reference evidence="2 3" key="1">
    <citation type="journal article" date="2010" name="Stand. Genomic Sci.">
        <title>Complete genome sequence of Conexibacter woesei type strain (ID131577).</title>
        <authorList>
            <person name="Pukall R."/>
            <person name="Lapidus A."/>
            <person name="Glavina Del Rio T."/>
            <person name="Copeland A."/>
            <person name="Tice H."/>
            <person name="Cheng J.-F."/>
            <person name="Lucas S."/>
            <person name="Chen F."/>
            <person name="Nolan M."/>
            <person name="Bruce D."/>
            <person name="Goodwin L."/>
            <person name="Pitluck S."/>
            <person name="Mavromatis K."/>
            <person name="Ivanova N."/>
            <person name="Ovchinnikova G."/>
            <person name="Pati A."/>
            <person name="Chen A."/>
            <person name="Palaniappan K."/>
            <person name="Land M."/>
            <person name="Hauser L."/>
            <person name="Chang Y.-J."/>
            <person name="Jeffries C.D."/>
            <person name="Chain P."/>
            <person name="Meincke L."/>
            <person name="Sims D."/>
            <person name="Brettin T."/>
            <person name="Detter J.C."/>
            <person name="Rohde M."/>
            <person name="Goeker M."/>
            <person name="Bristow J."/>
            <person name="Eisen J.A."/>
            <person name="Markowitz V."/>
            <person name="Kyrpides N.C."/>
            <person name="Klenk H.-P."/>
            <person name="Hugenholtz P."/>
        </authorList>
    </citation>
    <scope>NUCLEOTIDE SEQUENCE [LARGE SCALE GENOMIC DNA]</scope>
    <source>
        <strain evidence="3">DSM 14684 / CIP 108061 / JCM 11494 / NBRC 100937 / ID131577</strain>
    </source>
</reference>
<keyword evidence="2" id="KW-0378">Hydrolase</keyword>
<gene>
    <name evidence="2" type="ordered locus">Cwoe_5781</name>
</gene>
<dbReference type="ESTHER" id="conwi-d3f2q1">
    <property type="family name" value="6_AlphaBeta_hydrolase"/>
</dbReference>
<sequence length="312" mass="33692">MEPLFEHRMQFAGVETRVLELEGGGEPIVLFHGWSDSADTWRHVLDLLARRGRRAIAVDLPGFGRADRAGDGPLLPQLDAFGAEALAYATADIGRARRTGGGRTGAGARRALTRRGGRRAVVVGNSLGGCLALRLAERGAVRGAGVSRVVALAPAGLDMAGWFRLVERDPVLRSLLALPVPLPGRAVEEVVGRVYRALAFAHAEQIEPGVVRAFARHHRDRAAVARLLASGRRLLPELRDPFDLAAIDCPVLLIWGDRDRMVYSSGAARVLDEVADARLELFEDCGHCPQIERPDRVVELLLGDGRQAARAA</sequence>
<protein>
    <submittedName>
        <fullName evidence="2">Alpha/beta hydrolase fold protein</fullName>
    </submittedName>
</protein>
<dbReference type="AlphaFoldDB" id="D3F2Q1"/>
<dbReference type="GO" id="GO:0016787">
    <property type="term" value="F:hydrolase activity"/>
    <property type="evidence" value="ECO:0007669"/>
    <property type="project" value="UniProtKB-KW"/>
</dbReference>
<dbReference type="SUPFAM" id="SSF53474">
    <property type="entry name" value="alpha/beta-Hydrolases"/>
    <property type="match status" value="1"/>
</dbReference>
<evidence type="ECO:0000313" key="2">
    <source>
        <dbReference type="EMBL" id="ADB54182.1"/>
    </source>
</evidence>
<dbReference type="PRINTS" id="PR00412">
    <property type="entry name" value="EPOXHYDRLASE"/>
</dbReference>
<dbReference type="PANTHER" id="PTHR43689">
    <property type="entry name" value="HYDROLASE"/>
    <property type="match status" value="1"/>
</dbReference>
<dbReference type="eggNOG" id="COG2267">
    <property type="taxonomic scope" value="Bacteria"/>
</dbReference>
<evidence type="ECO:0000313" key="3">
    <source>
        <dbReference type="Proteomes" id="UP000008229"/>
    </source>
</evidence>
<dbReference type="OrthoDB" id="9770427at2"/>
<evidence type="ECO:0000259" key="1">
    <source>
        <dbReference type="Pfam" id="PF12697"/>
    </source>
</evidence>
<dbReference type="HOGENOM" id="CLU_020336_13_7_11"/>
<dbReference type="InterPro" id="IPR000639">
    <property type="entry name" value="Epox_hydrolase-like"/>
</dbReference>